<evidence type="ECO:0000256" key="8">
    <source>
        <dbReference type="ARBA" id="ARBA00022989"/>
    </source>
</evidence>
<gene>
    <name evidence="13" type="primary">SLC1A1_1</name>
    <name evidence="13" type="ORF">P7K49_001097</name>
</gene>
<sequence length="144" mass="16260">MQYKTKREEVKPPSDPDMNMTEQSFTAVMTTAISKLMLLTNKTKEYKIVGMYSDGINVLGLIVFCLVFGLVIGKMGEKGQILVDFFNALSDATMKIIIEVEDWEIFRKLGLYMATVLTGYVSTEERESSFDPIGWPLRGWVLVG</sequence>
<comment type="caution">
    <text evidence="11">Lacks conserved residue(s) required for the propagation of feature annotation.</text>
</comment>
<name>A0ABQ9WDL2_SAGOE</name>
<accession>A0ABQ9WDL2</accession>
<evidence type="ECO:0000256" key="5">
    <source>
        <dbReference type="ARBA" id="ARBA00022692"/>
    </source>
</evidence>
<comment type="subcellular location">
    <subcellularLocation>
        <location evidence="1">Cell membrane</location>
        <topology evidence="1">Multi-pass membrane protein</topology>
    </subcellularLocation>
    <subcellularLocation>
        <location evidence="11">Membrane</location>
        <topology evidence="11">Multi-pass membrane protein</topology>
    </subcellularLocation>
</comment>
<dbReference type="PANTHER" id="PTHR11958">
    <property type="entry name" value="SODIUM/DICARBOXYLATE SYMPORTER-RELATED"/>
    <property type="match status" value="1"/>
</dbReference>
<keyword evidence="9" id="KW-0915">Sodium</keyword>
<keyword evidence="4" id="KW-0597">Phosphoprotein</keyword>
<dbReference type="InterPro" id="IPR036458">
    <property type="entry name" value="Na:dicarbo_symporter_sf"/>
</dbReference>
<feature type="region of interest" description="Disordered" evidence="12">
    <location>
        <begin position="1"/>
        <end position="20"/>
    </location>
</feature>
<evidence type="ECO:0000256" key="3">
    <source>
        <dbReference type="ARBA" id="ARBA00022475"/>
    </source>
</evidence>
<keyword evidence="10 11" id="KW-0472">Membrane</keyword>
<organism evidence="13 14">
    <name type="scientific">Saguinus oedipus</name>
    <name type="common">Cotton-top tamarin</name>
    <name type="synonym">Oedipomidas oedipus</name>
    <dbReference type="NCBI Taxonomy" id="9490"/>
    <lineage>
        <taxon>Eukaryota</taxon>
        <taxon>Metazoa</taxon>
        <taxon>Chordata</taxon>
        <taxon>Craniata</taxon>
        <taxon>Vertebrata</taxon>
        <taxon>Euteleostomi</taxon>
        <taxon>Mammalia</taxon>
        <taxon>Eutheria</taxon>
        <taxon>Euarchontoglires</taxon>
        <taxon>Primates</taxon>
        <taxon>Haplorrhini</taxon>
        <taxon>Platyrrhini</taxon>
        <taxon>Cebidae</taxon>
        <taxon>Callitrichinae</taxon>
        <taxon>Saguinus</taxon>
    </lineage>
</organism>
<proteinExistence type="inferred from homology"/>
<feature type="compositionally biased region" description="Basic and acidic residues" evidence="12">
    <location>
        <begin position="1"/>
        <end position="14"/>
    </location>
</feature>
<evidence type="ECO:0000256" key="7">
    <source>
        <dbReference type="ARBA" id="ARBA00022970"/>
    </source>
</evidence>
<keyword evidence="2 11" id="KW-0813">Transport</keyword>
<evidence type="ECO:0000256" key="11">
    <source>
        <dbReference type="RuleBase" id="RU361216"/>
    </source>
</evidence>
<evidence type="ECO:0000256" key="9">
    <source>
        <dbReference type="ARBA" id="ARBA00023053"/>
    </source>
</evidence>
<evidence type="ECO:0000313" key="13">
    <source>
        <dbReference type="EMBL" id="KAK2119711.1"/>
    </source>
</evidence>
<reference evidence="13 14" key="1">
    <citation type="submission" date="2023-05" db="EMBL/GenBank/DDBJ databases">
        <title>B98-5 Cell Line De Novo Hybrid Assembly: An Optical Mapping Approach.</title>
        <authorList>
            <person name="Kananen K."/>
            <person name="Auerbach J.A."/>
            <person name="Kautto E."/>
            <person name="Blachly J.S."/>
        </authorList>
    </citation>
    <scope>NUCLEOTIDE SEQUENCE [LARGE SCALE GENOMIC DNA]</scope>
    <source>
        <strain evidence="13">B95-8</strain>
        <tissue evidence="13">Cell line</tissue>
    </source>
</reference>
<dbReference type="InterPro" id="IPR050746">
    <property type="entry name" value="DAACS"/>
</dbReference>
<keyword evidence="5 11" id="KW-0812">Transmembrane</keyword>
<evidence type="ECO:0000313" key="14">
    <source>
        <dbReference type="Proteomes" id="UP001266305"/>
    </source>
</evidence>
<feature type="transmembrane region" description="Helical" evidence="11">
    <location>
        <begin position="55"/>
        <end position="73"/>
    </location>
</feature>
<dbReference type="PANTHER" id="PTHR11958:SF109">
    <property type="entry name" value="EXCITATORY AMINO ACID TRANSPORTER 3"/>
    <property type="match status" value="1"/>
</dbReference>
<keyword evidence="6" id="KW-0479">Metal-binding</keyword>
<evidence type="ECO:0000256" key="4">
    <source>
        <dbReference type="ARBA" id="ARBA00022553"/>
    </source>
</evidence>
<dbReference type="Pfam" id="PF00375">
    <property type="entry name" value="SDF"/>
    <property type="match status" value="1"/>
</dbReference>
<keyword evidence="3" id="KW-1003">Cell membrane</keyword>
<evidence type="ECO:0000256" key="1">
    <source>
        <dbReference type="ARBA" id="ARBA00004651"/>
    </source>
</evidence>
<dbReference type="EMBL" id="JASSZA010000001">
    <property type="protein sequence ID" value="KAK2119711.1"/>
    <property type="molecule type" value="Genomic_DNA"/>
</dbReference>
<keyword evidence="8 11" id="KW-1133">Transmembrane helix</keyword>
<evidence type="ECO:0000256" key="2">
    <source>
        <dbReference type="ARBA" id="ARBA00022448"/>
    </source>
</evidence>
<dbReference type="Gene3D" id="1.10.3860.10">
    <property type="entry name" value="Sodium:dicarboxylate symporter"/>
    <property type="match status" value="1"/>
</dbReference>
<evidence type="ECO:0000256" key="6">
    <source>
        <dbReference type="ARBA" id="ARBA00022723"/>
    </source>
</evidence>
<keyword evidence="14" id="KW-1185">Reference proteome</keyword>
<dbReference type="SUPFAM" id="SSF118215">
    <property type="entry name" value="Proton glutamate symport protein"/>
    <property type="match status" value="1"/>
</dbReference>
<evidence type="ECO:0000256" key="10">
    <source>
        <dbReference type="ARBA" id="ARBA00023136"/>
    </source>
</evidence>
<keyword evidence="7" id="KW-0029">Amino-acid transport</keyword>
<evidence type="ECO:0000256" key="12">
    <source>
        <dbReference type="SAM" id="MobiDB-lite"/>
    </source>
</evidence>
<comment type="similarity">
    <text evidence="11">Belongs to the dicarboxylate/amino acid:cation symporter (DAACS) (TC 2.A.23) family.</text>
</comment>
<protein>
    <recommendedName>
        <fullName evidence="11">Amino acid transporter</fullName>
    </recommendedName>
</protein>
<keyword evidence="11" id="KW-0769">Symport</keyword>
<dbReference type="InterPro" id="IPR001991">
    <property type="entry name" value="Na-dicarboxylate_symporter"/>
</dbReference>
<comment type="caution">
    <text evidence="13">The sequence shown here is derived from an EMBL/GenBank/DDBJ whole genome shotgun (WGS) entry which is preliminary data.</text>
</comment>
<dbReference type="Proteomes" id="UP001266305">
    <property type="component" value="Unassembled WGS sequence"/>
</dbReference>